<feature type="compositionally biased region" description="Polar residues" evidence="10">
    <location>
        <begin position="755"/>
        <end position="768"/>
    </location>
</feature>
<dbReference type="GO" id="GO:0008270">
    <property type="term" value="F:zinc ion binding"/>
    <property type="evidence" value="ECO:0007669"/>
    <property type="project" value="UniProtKB-KW"/>
</dbReference>
<dbReference type="InterPro" id="IPR039355">
    <property type="entry name" value="Transcription_factor_GATA"/>
</dbReference>
<keyword evidence="6" id="KW-0534">Nitrate assimilation</keyword>
<dbReference type="InterPro" id="IPR013860">
    <property type="entry name" value="AreA_GATA"/>
</dbReference>
<feature type="compositionally biased region" description="Low complexity" evidence="10">
    <location>
        <begin position="808"/>
        <end position="825"/>
    </location>
</feature>
<evidence type="ECO:0000313" key="12">
    <source>
        <dbReference type="EMBL" id="KAF2237792.1"/>
    </source>
</evidence>
<keyword evidence="13" id="KW-1185">Reference proteome</keyword>
<feature type="compositionally biased region" description="Gly residues" evidence="10">
    <location>
        <begin position="826"/>
        <end position="840"/>
    </location>
</feature>
<dbReference type="PROSITE" id="PS00344">
    <property type="entry name" value="GATA_ZN_FINGER_1"/>
    <property type="match status" value="1"/>
</dbReference>
<dbReference type="GO" id="GO:0042128">
    <property type="term" value="P:nitrate assimilation"/>
    <property type="evidence" value="ECO:0007669"/>
    <property type="project" value="UniProtKB-KW"/>
</dbReference>
<evidence type="ECO:0000256" key="10">
    <source>
        <dbReference type="SAM" id="MobiDB-lite"/>
    </source>
</evidence>
<protein>
    <recommendedName>
        <fullName evidence="11">GATA-type domain-containing protein</fullName>
    </recommendedName>
</protein>
<feature type="compositionally biased region" description="Gly residues" evidence="10">
    <location>
        <begin position="939"/>
        <end position="951"/>
    </location>
</feature>
<keyword evidence="3 9" id="KW-0863">Zinc-finger</keyword>
<feature type="region of interest" description="Disordered" evidence="10">
    <location>
        <begin position="880"/>
        <end position="899"/>
    </location>
</feature>
<dbReference type="OrthoDB" id="515401at2759"/>
<evidence type="ECO:0000256" key="6">
    <source>
        <dbReference type="ARBA" id="ARBA00023063"/>
    </source>
</evidence>
<proteinExistence type="predicted"/>
<evidence type="ECO:0000256" key="4">
    <source>
        <dbReference type="ARBA" id="ARBA00022833"/>
    </source>
</evidence>
<name>A0A6A6HIT3_VIRVR</name>
<evidence type="ECO:0000256" key="8">
    <source>
        <dbReference type="ARBA" id="ARBA00023242"/>
    </source>
</evidence>
<feature type="compositionally biased region" description="Basic and acidic residues" evidence="10">
    <location>
        <begin position="600"/>
        <end position="609"/>
    </location>
</feature>
<feature type="region of interest" description="Disordered" evidence="10">
    <location>
        <begin position="557"/>
        <end position="680"/>
    </location>
</feature>
<feature type="compositionally biased region" description="Polar residues" evidence="10">
    <location>
        <begin position="614"/>
        <end position="623"/>
    </location>
</feature>
<evidence type="ECO:0000313" key="13">
    <source>
        <dbReference type="Proteomes" id="UP000800092"/>
    </source>
</evidence>
<gene>
    <name evidence="12" type="ORF">EV356DRAFT_520314</name>
</gene>
<evidence type="ECO:0000256" key="3">
    <source>
        <dbReference type="ARBA" id="ARBA00022771"/>
    </source>
</evidence>
<evidence type="ECO:0000256" key="9">
    <source>
        <dbReference type="PROSITE-ProRule" id="PRU00094"/>
    </source>
</evidence>
<feature type="compositionally biased region" description="Low complexity" evidence="10">
    <location>
        <begin position="632"/>
        <end position="657"/>
    </location>
</feature>
<dbReference type="Gene3D" id="3.30.50.10">
    <property type="entry name" value="Erythroid Transcription Factor GATA-1, subunit A"/>
    <property type="match status" value="1"/>
</dbReference>
<dbReference type="GO" id="GO:0005634">
    <property type="term" value="C:nucleus"/>
    <property type="evidence" value="ECO:0007669"/>
    <property type="project" value="UniProtKB-SubCell"/>
</dbReference>
<keyword evidence="4" id="KW-0862">Zinc</keyword>
<sequence length="990" mass="102988">MDVGASTLSQELEAVIIGPDSLPLHSSSSPRHVRKPAGHYDYSSGSSSAIQSLTSASTLESKLDFSSTTDTATRTGVLDESVFPIWKDDTGGLEPESPEAMQKEDPLATQIWRLYSRTRSQLPNRERMENLTWRMMAMQLKKTRNQEPKGSTLSSHPQPRPKPSTAPSGIAQLRKSADQNAGSQPEPMNLDDFIFPSNIASPAGLSPSPAHESLPNPITTASAIPIKKQREIRDQDLQLSRASAPSMPPTDNRGKNEFGYVQKHVRKTSIDERRPPKRRAENSPHVPAVNNITIPHDPDSDAALNSYSLDHSSQPPMFATGAQNHNPIPFNLNTYNLDNDPILHSAGPFQQSFSFSPVPSPIATTGNYPSMYHPAPMNSSLTSTDYYSPPGSGRPSTVSTPQPMAEGEHGFFDPSSFDRRHQRQTQGYGARQPQSLSSTLQPQYVFNPNGNEMFSAVTTATHSQAFTQASFNAQNHINPSQVLQTEFQNTGSGMSRQDGMFTFGADSDQDDDEAVGSMMMHHEFSPLDDPTLDLPQSYHWEPSNLSNSHYNPAAAARYPAGPPRKQVTIGSTETMSSNHDWNGGNTLGRTQGSAASVSEIRNRGPDTRVKKIPRTSSTPNTVGLVQPVPFNPHAQSSPSSPHESSFSSAAPSRPDSPGGTRQSSGQAQGQVGENSGAPTTCTNCFTQTTPLWRRNPEGHPLCNACGLFLKLHGVVRPLSLKTDVIKKRNRGSGNAVVQGGVGTSTRAGGKKGRKNSTSGVGSASSVMNPNAAASSSIAAGTTAASTAATTPTSAKAGSVAGDSESPRSTTGSVAGAPSSTGSASTTGGGGGAGGGSGSGGSSAAVKGGNVPIAPGPPKNAAMTASPLAMHPAAAAAAAPGSAVSNSVQTRPVAAVGPKRLRRASKAGVGVGDADMGDADDTSGIRPMVARGKKEHGAASGSGGQGPAPGMAMGMGMGMGMGGMPGPGGGVGGAAGSKAGSQEWEWLTMSL</sequence>
<dbReference type="PROSITE" id="PS50114">
    <property type="entry name" value="GATA_ZN_FINGER_2"/>
    <property type="match status" value="1"/>
</dbReference>
<dbReference type="PRINTS" id="PR00619">
    <property type="entry name" value="GATAZNFINGER"/>
</dbReference>
<accession>A0A6A6HIT3</accession>
<dbReference type="CDD" id="cd00202">
    <property type="entry name" value="ZnF_GATA"/>
    <property type="match status" value="1"/>
</dbReference>
<dbReference type="InterPro" id="IPR013088">
    <property type="entry name" value="Znf_NHR/GATA"/>
</dbReference>
<dbReference type="Pfam" id="PF00320">
    <property type="entry name" value="GATA"/>
    <property type="match status" value="1"/>
</dbReference>
<feature type="region of interest" description="Disordered" evidence="10">
    <location>
        <begin position="382"/>
        <end position="437"/>
    </location>
</feature>
<dbReference type="GO" id="GO:0045944">
    <property type="term" value="P:positive regulation of transcription by RNA polymerase II"/>
    <property type="evidence" value="ECO:0007669"/>
    <property type="project" value="TreeGrafter"/>
</dbReference>
<feature type="region of interest" description="Disordered" evidence="10">
    <location>
        <begin position="142"/>
        <end position="294"/>
    </location>
</feature>
<dbReference type="PANTHER" id="PTHR10071:SF281">
    <property type="entry name" value="BOX A-BINDING FACTOR-RELATED"/>
    <property type="match status" value="1"/>
</dbReference>
<feature type="compositionally biased region" description="Basic and acidic residues" evidence="10">
    <location>
        <begin position="268"/>
        <end position="282"/>
    </location>
</feature>
<dbReference type="Proteomes" id="UP000800092">
    <property type="component" value="Unassembled WGS sequence"/>
</dbReference>
<evidence type="ECO:0000256" key="7">
    <source>
        <dbReference type="ARBA" id="ARBA00023163"/>
    </source>
</evidence>
<dbReference type="SUPFAM" id="SSF57716">
    <property type="entry name" value="Glucocorticoid receptor-like (DNA-binding domain)"/>
    <property type="match status" value="1"/>
</dbReference>
<evidence type="ECO:0000259" key="11">
    <source>
        <dbReference type="PROSITE" id="PS50114"/>
    </source>
</evidence>
<feature type="region of interest" description="Disordered" evidence="10">
    <location>
        <begin position="731"/>
        <end position="768"/>
    </location>
</feature>
<feature type="compositionally biased region" description="Polar residues" evidence="10">
    <location>
        <begin position="659"/>
        <end position="678"/>
    </location>
</feature>
<feature type="region of interest" description="Disordered" evidence="10">
    <location>
        <begin position="788"/>
        <end position="863"/>
    </location>
</feature>
<evidence type="ECO:0000256" key="5">
    <source>
        <dbReference type="ARBA" id="ARBA00023015"/>
    </source>
</evidence>
<comment type="subcellular location">
    <subcellularLocation>
        <location evidence="1">Nucleus</location>
    </subcellularLocation>
</comment>
<organism evidence="12 13">
    <name type="scientific">Viridothelium virens</name>
    <name type="common">Speckled blister lichen</name>
    <name type="synonym">Trypethelium virens</name>
    <dbReference type="NCBI Taxonomy" id="1048519"/>
    <lineage>
        <taxon>Eukaryota</taxon>
        <taxon>Fungi</taxon>
        <taxon>Dikarya</taxon>
        <taxon>Ascomycota</taxon>
        <taxon>Pezizomycotina</taxon>
        <taxon>Dothideomycetes</taxon>
        <taxon>Dothideomycetes incertae sedis</taxon>
        <taxon>Trypetheliales</taxon>
        <taxon>Trypetheliaceae</taxon>
        <taxon>Viridothelium</taxon>
    </lineage>
</organism>
<evidence type="ECO:0000256" key="2">
    <source>
        <dbReference type="ARBA" id="ARBA00022723"/>
    </source>
</evidence>
<feature type="compositionally biased region" description="Polar residues" evidence="10">
    <location>
        <begin position="568"/>
        <end position="596"/>
    </location>
</feature>
<feature type="region of interest" description="Disordered" evidence="10">
    <location>
        <begin position="20"/>
        <end position="47"/>
    </location>
</feature>
<feature type="compositionally biased region" description="Polar residues" evidence="10">
    <location>
        <begin position="148"/>
        <end position="157"/>
    </location>
</feature>
<feature type="region of interest" description="Disordered" evidence="10">
    <location>
        <begin position="967"/>
        <end position="990"/>
    </location>
</feature>
<keyword evidence="2" id="KW-0479">Metal-binding</keyword>
<feature type="domain" description="GATA-type" evidence="11">
    <location>
        <begin position="675"/>
        <end position="728"/>
    </location>
</feature>
<dbReference type="GO" id="GO:0000981">
    <property type="term" value="F:DNA-binding transcription factor activity, RNA polymerase II-specific"/>
    <property type="evidence" value="ECO:0007669"/>
    <property type="project" value="TreeGrafter"/>
</dbReference>
<feature type="compositionally biased region" description="Low complexity" evidence="10">
    <location>
        <begin position="21"/>
        <end position="30"/>
    </location>
</feature>
<keyword evidence="7" id="KW-0804">Transcription</keyword>
<dbReference type="AlphaFoldDB" id="A0A6A6HIT3"/>
<keyword evidence="8" id="KW-0539">Nucleus</keyword>
<dbReference type="InterPro" id="IPR000679">
    <property type="entry name" value="Znf_GATA"/>
</dbReference>
<dbReference type="GO" id="GO:0000122">
    <property type="term" value="P:negative regulation of transcription by RNA polymerase II"/>
    <property type="evidence" value="ECO:0007669"/>
    <property type="project" value="TreeGrafter"/>
</dbReference>
<dbReference type="FunFam" id="3.30.50.10:FF:000007">
    <property type="entry name" value="Nitrogen regulatory AreA, N-terminal"/>
    <property type="match status" value="1"/>
</dbReference>
<feature type="compositionally biased region" description="Basic and acidic residues" evidence="10">
    <location>
        <begin position="406"/>
        <end position="419"/>
    </location>
</feature>
<feature type="region of interest" description="Disordered" evidence="10">
    <location>
        <begin position="930"/>
        <end position="951"/>
    </location>
</feature>
<dbReference type="Pfam" id="PF08550">
    <property type="entry name" value="GATA_AreA"/>
    <property type="match status" value="1"/>
</dbReference>
<keyword evidence="5" id="KW-0805">Transcription regulation</keyword>
<dbReference type="EMBL" id="ML991778">
    <property type="protein sequence ID" value="KAF2237792.1"/>
    <property type="molecule type" value="Genomic_DNA"/>
</dbReference>
<dbReference type="GO" id="GO:0000978">
    <property type="term" value="F:RNA polymerase II cis-regulatory region sequence-specific DNA binding"/>
    <property type="evidence" value="ECO:0007669"/>
    <property type="project" value="TreeGrafter"/>
</dbReference>
<dbReference type="SMART" id="SM00401">
    <property type="entry name" value="ZnF_GATA"/>
    <property type="match status" value="1"/>
</dbReference>
<reference evidence="12" key="1">
    <citation type="journal article" date="2020" name="Stud. Mycol.">
        <title>101 Dothideomycetes genomes: a test case for predicting lifestyles and emergence of pathogens.</title>
        <authorList>
            <person name="Haridas S."/>
            <person name="Albert R."/>
            <person name="Binder M."/>
            <person name="Bloem J."/>
            <person name="Labutti K."/>
            <person name="Salamov A."/>
            <person name="Andreopoulos B."/>
            <person name="Baker S."/>
            <person name="Barry K."/>
            <person name="Bills G."/>
            <person name="Bluhm B."/>
            <person name="Cannon C."/>
            <person name="Castanera R."/>
            <person name="Culley D."/>
            <person name="Daum C."/>
            <person name="Ezra D."/>
            <person name="Gonzalez J."/>
            <person name="Henrissat B."/>
            <person name="Kuo A."/>
            <person name="Liang C."/>
            <person name="Lipzen A."/>
            <person name="Lutzoni F."/>
            <person name="Magnuson J."/>
            <person name="Mondo S."/>
            <person name="Nolan M."/>
            <person name="Ohm R."/>
            <person name="Pangilinan J."/>
            <person name="Park H.-J."/>
            <person name="Ramirez L."/>
            <person name="Alfaro M."/>
            <person name="Sun H."/>
            <person name="Tritt A."/>
            <person name="Yoshinaga Y."/>
            <person name="Zwiers L.-H."/>
            <person name="Turgeon B."/>
            <person name="Goodwin S."/>
            <person name="Spatafora J."/>
            <person name="Crous P."/>
            <person name="Grigoriev I."/>
        </authorList>
    </citation>
    <scope>NUCLEOTIDE SEQUENCE</scope>
    <source>
        <strain evidence="12">Tuck. ex Michener</strain>
    </source>
</reference>
<dbReference type="PANTHER" id="PTHR10071">
    <property type="entry name" value="TRANSCRIPTION FACTOR GATA FAMILY MEMBER"/>
    <property type="match status" value="1"/>
</dbReference>
<evidence type="ECO:0000256" key="1">
    <source>
        <dbReference type="ARBA" id="ARBA00004123"/>
    </source>
</evidence>
<feature type="compositionally biased region" description="Low complexity" evidence="10">
    <location>
        <begin position="788"/>
        <end position="798"/>
    </location>
</feature>